<accession>A0A7R9PT39</accession>
<dbReference type="Gene3D" id="3.10.100.10">
    <property type="entry name" value="Mannose-Binding Protein A, subunit A"/>
    <property type="match status" value="1"/>
</dbReference>
<dbReference type="InterPro" id="IPR050111">
    <property type="entry name" value="C-type_lectin/snaclec_domain"/>
</dbReference>
<dbReference type="PROSITE" id="PS50041">
    <property type="entry name" value="C_TYPE_LECTIN_2"/>
    <property type="match status" value="1"/>
</dbReference>
<evidence type="ECO:0000313" key="2">
    <source>
        <dbReference type="EMBL" id="CAD7619830.1"/>
    </source>
</evidence>
<dbReference type="AlphaFoldDB" id="A0A7R9PT39"/>
<gene>
    <name evidence="2" type="ORF">OSB1V03_LOCUS328</name>
</gene>
<dbReference type="CDD" id="cd00037">
    <property type="entry name" value="CLECT"/>
    <property type="match status" value="1"/>
</dbReference>
<dbReference type="SUPFAM" id="SSF56436">
    <property type="entry name" value="C-type lectin-like"/>
    <property type="match status" value="1"/>
</dbReference>
<dbReference type="Proteomes" id="UP000759131">
    <property type="component" value="Unassembled WGS sequence"/>
</dbReference>
<dbReference type="InterPro" id="IPR016187">
    <property type="entry name" value="CTDL_fold"/>
</dbReference>
<dbReference type="Pfam" id="PF00059">
    <property type="entry name" value="Lectin_C"/>
    <property type="match status" value="1"/>
</dbReference>
<evidence type="ECO:0000313" key="3">
    <source>
        <dbReference type="Proteomes" id="UP000759131"/>
    </source>
</evidence>
<organism evidence="2">
    <name type="scientific">Medioppia subpectinata</name>
    <dbReference type="NCBI Taxonomy" id="1979941"/>
    <lineage>
        <taxon>Eukaryota</taxon>
        <taxon>Metazoa</taxon>
        <taxon>Ecdysozoa</taxon>
        <taxon>Arthropoda</taxon>
        <taxon>Chelicerata</taxon>
        <taxon>Arachnida</taxon>
        <taxon>Acari</taxon>
        <taxon>Acariformes</taxon>
        <taxon>Sarcoptiformes</taxon>
        <taxon>Oribatida</taxon>
        <taxon>Brachypylina</taxon>
        <taxon>Oppioidea</taxon>
        <taxon>Oppiidae</taxon>
        <taxon>Medioppia</taxon>
    </lineage>
</organism>
<evidence type="ECO:0000259" key="1">
    <source>
        <dbReference type="PROSITE" id="PS50041"/>
    </source>
</evidence>
<protein>
    <recommendedName>
        <fullName evidence="1">C-type lectin domain-containing protein</fullName>
    </recommendedName>
</protein>
<dbReference type="PANTHER" id="PTHR22803">
    <property type="entry name" value="MANNOSE, PHOSPHOLIPASE, LECTIN RECEPTOR RELATED"/>
    <property type="match status" value="1"/>
</dbReference>
<dbReference type="EMBL" id="CAJPIZ010000062">
    <property type="protein sequence ID" value="CAG2100260.1"/>
    <property type="molecule type" value="Genomic_DNA"/>
</dbReference>
<dbReference type="InterPro" id="IPR001304">
    <property type="entry name" value="C-type_lectin-like"/>
</dbReference>
<feature type="domain" description="C-type lectin" evidence="1">
    <location>
        <begin position="185"/>
        <end position="297"/>
    </location>
</feature>
<dbReference type="EMBL" id="OC854637">
    <property type="protein sequence ID" value="CAD7619830.1"/>
    <property type="molecule type" value="Genomic_DNA"/>
</dbReference>
<reference evidence="2" key="1">
    <citation type="submission" date="2020-11" db="EMBL/GenBank/DDBJ databases">
        <authorList>
            <person name="Tran Van P."/>
        </authorList>
    </citation>
    <scope>NUCLEOTIDE SEQUENCE</scope>
</reference>
<keyword evidence="3" id="KW-1185">Reference proteome</keyword>
<dbReference type="OrthoDB" id="6428734at2759"/>
<sequence length="465" mass="52902">MFKLKPWSKPDSFTELNYWTRILFFDVSLFIGGISRYSRIYVICALMFGLVINIKFRIYPGKSVPSFIIYFIVEAVEYNDGYITRLRPFRQSIDRQIIDKLTAFANKAYKMMNVTVLWSGNDHDDNILHDELHSKLSSDRKLGAGIGLIAVMTFPIFSKVAKLITSDGVCGDGWDLFHDDNYDICYKYYDKLGDIDTVSTPCWKEMGSSLLTINTWAEQDYLNKLMIKYNISNSVWLNAGVKNKHIVWMDSSSGEFENWIDGHPINDSNYVKMVAEQGQLGKWKDVACDKTNAYICKRVVKWSGRSTGALDWERLDEALGDIAQLKVNQGILQSELAQLSQSQVPIGFIYVQLPGQVEPKTLWPQYTWSDVTATYAGQFFRAEGGDSIAFGQGIQSDNAPRLTEAKWDEVHGAISAVYPKPGQWSGWLDVGNWAINSQKISINLLMSDGEVRPRNQAVRLFKRIE</sequence>
<proteinExistence type="predicted"/>
<dbReference type="InterPro" id="IPR016186">
    <property type="entry name" value="C-type_lectin-like/link_sf"/>
</dbReference>
<name>A0A7R9PT39_9ACAR</name>
<dbReference type="SMART" id="SM00034">
    <property type="entry name" value="CLECT"/>
    <property type="match status" value="1"/>
</dbReference>